<dbReference type="PROSITE" id="PS50297">
    <property type="entry name" value="ANK_REP_REGION"/>
    <property type="match status" value="1"/>
</dbReference>
<evidence type="ECO:0000256" key="3">
    <source>
        <dbReference type="PROSITE-ProRule" id="PRU00023"/>
    </source>
</evidence>
<feature type="non-terminal residue" evidence="4">
    <location>
        <position position="1"/>
    </location>
</feature>
<dbReference type="STRING" id="45351.A7S5D3"/>
<dbReference type="EMBL" id="DS469582">
    <property type="protein sequence ID" value="EDO41101.1"/>
    <property type="molecule type" value="Genomic_DNA"/>
</dbReference>
<keyword evidence="1" id="KW-0677">Repeat</keyword>
<dbReference type="InParanoid" id="A7S5D3"/>
<dbReference type="PANTHER" id="PTHR24198">
    <property type="entry name" value="ANKYRIN REPEAT AND PROTEIN KINASE DOMAIN-CONTAINING PROTEIN"/>
    <property type="match status" value="1"/>
</dbReference>
<dbReference type="Gene3D" id="1.25.40.20">
    <property type="entry name" value="Ankyrin repeat-containing domain"/>
    <property type="match status" value="1"/>
</dbReference>
<name>A7S5D3_NEMVE</name>
<reference evidence="4 6" key="1">
    <citation type="journal article" date="2007" name="Science">
        <title>Sea anemone genome reveals ancestral eumetazoan gene repertoire and genomic organization.</title>
        <authorList>
            <person name="Putnam N.H."/>
            <person name="Srivastava M."/>
            <person name="Hellsten U."/>
            <person name="Dirks B."/>
            <person name="Chapman J."/>
            <person name="Salamov A."/>
            <person name="Terry A."/>
            <person name="Shapiro H."/>
            <person name="Lindquist E."/>
            <person name="Kapitonov V.V."/>
            <person name="Jurka J."/>
            <person name="Genikhovich G."/>
            <person name="Grigoriev I.V."/>
            <person name="Lucas S.M."/>
            <person name="Steele R.E."/>
            <person name="Finnerty J.R."/>
            <person name="Technau U."/>
            <person name="Martindale M.Q."/>
            <person name="Rokhsar D.S."/>
        </authorList>
    </citation>
    <scope>NUCLEOTIDE SEQUENCE [LARGE SCALE GENOMIC DNA]</scope>
    <source>
        <strain evidence="6">CH2 X CH6</strain>
        <strain evidence="4">CH2 x CH6</strain>
    </source>
</reference>
<dbReference type="PRINTS" id="PR01415">
    <property type="entry name" value="ANKYRIN"/>
</dbReference>
<sequence>DVSTKDSSRWTPLHHAAGAGHVRTVETLMRATNIGFSYSLEAEDWRGNTPLMTAAGRGRDRVVQVLIQHKADVTARNAKGMTALDIAIENANATVVMEILKSERYLKA</sequence>
<feature type="repeat" description="ANK" evidence="3">
    <location>
        <begin position="46"/>
        <end position="78"/>
    </location>
</feature>
<dbReference type="EMBL" id="DS469582">
    <property type="protein sequence ID" value="EDO41104.1"/>
    <property type="molecule type" value="Genomic_DNA"/>
</dbReference>
<gene>
    <name evidence="5" type="ORF">NEMVEDRAFT_v1g105217</name>
    <name evidence="4" type="ORF">NEMVEDRAFT_v1g105388</name>
</gene>
<evidence type="ECO:0000313" key="4">
    <source>
        <dbReference type="EMBL" id="EDO41101.1"/>
    </source>
</evidence>
<dbReference type="OMA" id="MRATNIG"/>
<dbReference type="PROSITE" id="PS50088">
    <property type="entry name" value="ANK_REPEAT"/>
    <property type="match status" value="1"/>
</dbReference>
<keyword evidence="6" id="KW-1185">Reference proteome</keyword>
<evidence type="ECO:0000313" key="6">
    <source>
        <dbReference type="Proteomes" id="UP000001593"/>
    </source>
</evidence>
<dbReference type="InterPro" id="IPR002110">
    <property type="entry name" value="Ankyrin_rpt"/>
</dbReference>
<organism evidence="4 6">
    <name type="scientific">Nematostella vectensis</name>
    <name type="common">Starlet sea anemone</name>
    <dbReference type="NCBI Taxonomy" id="45351"/>
    <lineage>
        <taxon>Eukaryota</taxon>
        <taxon>Metazoa</taxon>
        <taxon>Cnidaria</taxon>
        <taxon>Anthozoa</taxon>
        <taxon>Hexacorallia</taxon>
        <taxon>Actiniaria</taxon>
        <taxon>Edwardsiidae</taxon>
        <taxon>Nematostella</taxon>
    </lineage>
</organism>
<dbReference type="AlphaFoldDB" id="A7S5D3"/>
<dbReference type="Pfam" id="PF12796">
    <property type="entry name" value="Ank_2"/>
    <property type="match status" value="1"/>
</dbReference>
<dbReference type="PANTHER" id="PTHR24198:SF165">
    <property type="entry name" value="ANKYRIN REPEAT-CONTAINING PROTEIN-RELATED"/>
    <property type="match status" value="1"/>
</dbReference>
<protein>
    <submittedName>
        <fullName evidence="4">Uncharacterized protein</fullName>
    </submittedName>
</protein>
<evidence type="ECO:0000256" key="1">
    <source>
        <dbReference type="ARBA" id="ARBA00022737"/>
    </source>
</evidence>
<evidence type="ECO:0000256" key="2">
    <source>
        <dbReference type="ARBA" id="ARBA00023043"/>
    </source>
</evidence>
<dbReference type="eggNOG" id="KOG0504">
    <property type="taxonomic scope" value="Eukaryota"/>
</dbReference>
<dbReference type="Proteomes" id="UP000001593">
    <property type="component" value="Unassembled WGS sequence"/>
</dbReference>
<keyword evidence="2 3" id="KW-0040">ANK repeat</keyword>
<dbReference type="HOGENOM" id="CLU_000134_45_5_1"/>
<dbReference type="SUPFAM" id="SSF48403">
    <property type="entry name" value="Ankyrin repeat"/>
    <property type="match status" value="1"/>
</dbReference>
<dbReference type="InterPro" id="IPR036770">
    <property type="entry name" value="Ankyrin_rpt-contain_sf"/>
</dbReference>
<dbReference type="SMART" id="SM00248">
    <property type="entry name" value="ANK"/>
    <property type="match status" value="3"/>
</dbReference>
<accession>A7S5D3</accession>
<evidence type="ECO:0000313" key="5">
    <source>
        <dbReference type="EMBL" id="EDO41104.1"/>
    </source>
</evidence>
<proteinExistence type="predicted"/>